<keyword evidence="6" id="KW-0479">Metal-binding</keyword>
<evidence type="ECO:0000256" key="8">
    <source>
        <dbReference type="ARBA" id="ARBA00022801"/>
    </source>
</evidence>
<protein>
    <recommendedName>
        <fullName evidence="4">Type-4 uracil-DNA glycosylase</fullName>
        <ecNumber evidence="3">3.2.2.27</ecNumber>
    </recommendedName>
</protein>
<evidence type="ECO:0000256" key="5">
    <source>
        <dbReference type="ARBA" id="ARBA00022485"/>
    </source>
</evidence>
<proteinExistence type="inferred from homology"/>
<dbReference type="GO" id="GO:0051539">
    <property type="term" value="F:4 iron, 4 sulfur cluster binding"/>
    <property type="evidence" value="ECO:0007669"/>
    <property type="project" value="UniProtKB-KW"/>
</dbReference>
<dbReference type="Proteomes" id="UP000320781">
    <property type="component" value="Unassembled WGS sequence"/>
</dbReference>
<dbReference type="PANTHER" id="PTHR33693:SF1">
    <property type="entry name" value="TYPE-4 URACIL-DNA GLYCOSYLASE"/>
    <property type="match status" value="1"/>
</dbReference>
<evidence type="ECO:0000256" key="3">
    <source>
        <dbReference type="ARBA" id="ARBA00012030"/>
    </source>
</evidence>
<dbReference type="InterPro" id="IPR005122">
    <property type="entry name" value="Uracil-DNA_glycosylase-like"/>
</dbReference>
<keyword evidence="5" id="KW-0004">4Fe-4S</keyword>
<keyword evidence="8" id="KW-0378">Hydrolase</keyword>
<evidence type="ECO:0000256" key="10">
    <source>
        <dbReference type="ARBA" id="ARBA00023014"/>
    </source>
</evidence>
<evidence type="ECO:0000313" key="14">
    <source>
        <dbReference type="Proteomes" id="UP000320781"/>
    </source>
</evidence>
<dbReference type="GO" id="GO:0046872">
    <property type="term" value="F:metal ion binding"/>
    <property type="evidence" value="ECO:0007669"/>
    <property type="project" value="UniProtKB-KW"/>
</dbReference>
<accession>A0A523QLL6</accession>
<evidence type="ECO:0000256" key="2">
    <source>
        <dbReference type="ARBA" id="ARBA00006521"/>
    </source>
</evidence>
<name>A0A523QLL6_UNCAE</name>
<evidence type="ECO:0000256" key="7">
    <source>
        <dbReference type="ARBA" id="ARBA00022763"/>
    </source>
</evidence>
<dbReference type="CDD" id="cd10030">
    <property type="entry name" value="UDG-F4_TTUDGA_SPO1dp_like"/>
    <property type="match status" value="1"/>
</dbReference>
<evidence type="ECO:0000313" key="13">
    <source>
        <dbReference type="EMBL" id="TES86608.1"/>
    </source>
</evidence>
<dbReference type="InterPro" id="IPR036895">
    <property type="entry name" value="Uracil-DNA_glycosylase-like_sf"/>
</dbReference>
<evidence type="ECO:0000256" key="4">
    <source>
        <dbReference type="ARBA" id="ARBA00019403"/>
    </source>
</evidence>
<keyword evidence="10" id="KW-0411">Iron-sulfur</keyword>
<dbReference type="NCBIfam" id="TIGR00758">
    <property type="entry name" value="UDG_fam4"/>
    <property type="match status" value="1"/>
</dbReference>
<dbReference type="AlphaFoldDB" id="A0A523QLL6"/>
<sequence>MSQRSKHQGPQQVLKQFHSSILTCRGCSLYRTRTHLVFGRGSSQAEVMLVGEAPGREEDLEGRPFVGAAGKLLAKELAKAGLKDEDIYIANVLKCRPPGNRDPLPEEIEACLPYLKRQIEILHPRIICSLGKFATQVLLSTQQGITSLRGKPQFYDESTIIIPTLHPAACIYNPSWENLLRRDLALVKTKLSGED</sequence>
<comment type="caution">
    <text evidence="13">The sequence shown here is derived from an EMBL/GenBank/DDBJ whole genome shotgun (WGS) entry which is preliminary data.</text>
</comment>
<dbReference type="GO" id="GO:0004844">
    <property type="term" value="F:uracil DNA N-glycosylase activity"/>
    <property type="evidence" value="ECO:0007669"/>
    <property type="project" value="UniProtKB-EC"/>
</dbReference>
<evidence type="ECO:0000256" key="1">
    <source>
        <dbReference type="ARBA" id="ARBA00001400"/>
    </source>
</evidence>
<dbReference type="SMART" id="SM00987">
    <property type="entry name" value="UreE_C"/>
    <property type="match status" value="1"/>
</dbReference>
<keyword evidence="11" id="KW-0234">DNA repair</keyword>
<comment type="similarity">
    <text evidence="2">Belongs to the uracil-DNA glycosylase (UDG) superfamily. Type 4 (UDGa) family.</text>
</comment>
<dbReference type="InterPro" id="IPR005273">
    <property type="entry name" value="Ura-DNA_glyco_family4"/>
</dbReference>
<dbReference type="Gene3D" id="3.40.470.10">
    <property type="entry name" value="Uracil-DNA glycosylase-like domain"/>
    <property type="match status" value="1"/>
</dbReference>
<keyword evidence="7" id="KW-0227">DNA damage</keyword>
<dbReference type="Pfam" id="PF03167">
    <property type="entry name" value="UDG"/>
    <property type="match status" value="1"/>
</dbReference>
<comment type="catalytic activity">
    <reaction evidence="1">
        <text>Hydrolyzes single-stranded DNA or mismatched double-stranded DNA and polynucleotides, releasing free uracil.</text>
        <dbReference type="EC" id="3.2.2.27"/>
    </reaction>
</comment>
<evidence type="ECO:0000256" key="6">
    <source>
        <dbReference type="ARBA" id="ARBA00022723"/>
    </source>
</evidence>
<dbReference type="SMART" id="SM00986">
    <property type="entry name" value="UDG"/>
    <property type="match status" value="1"/>
</dbReference>
<keyword evidence="9" id="KW-0408">Iron</keyword>
<dbReference type="GO" id="GO:0006281">
    <property type="term" value="P:DNA repair"/>
    <property type="evidence" value="ECO:0007669"/>
    <property type="project" value="UniProtKB-KW"/>
</dbReference>
<evidence type="ECO:0000256" key="9">
    <source>
        <dbReference type="ARBA" id="ARBA00023004"/>
    </source>
</evidence>
<organism evidence="13 14">
    <name type="scientific">Aerophobetes bacterium</name>
    <dbReference type="NCBI Taxonomy" id="2030807"/>
    <lineage>
        <taxon>Bacteria</taxon>
        <taxon>Candidatus Aerophobota</taxon>
    </lineage>
</organism>
<dbReference type="PANTHER" id="PTHR33693">
    <property type="entry name" value="TYPE-5 URACIL-DNA GLYCOSYLASE"/>
    <property type="match status" value="1"/>
</dbReference>
<feature type="domain" description="Uracil-DNA glycosylase-like" evidence="12">
    <location>
        <begin position="38"/>
        <end position="181"/>
    </location>
</feature>
<dbReference type="EC" id="3.2.2.27" evidence="3"/>
<evidence type="ECO:0000256" key="11">
    <source>
        <dbReference type="ARBA" id="ARBA00023204"/>
    </source>
</evidence>
<dbReference type="SUPFAM" id="SSF52141">
    <property type="entry name" value="Uracil-DNA glycosylase-like"/>
    <property type="match status" value="1"/>
</dbReference>
<dbReference type="EMBL" id="SOKU01000070">
    <property type="protein sequence ID" value="TES86608.1"/>
    <property type="molecule type" value="Genomic_DNA"/>
</dbReference>
<gene>
    <name evidence="13" type="ORF">E3J95_01530</name>
</gene>
<reference evidence="13 14" key="1">
    <citation type="submission" date="2019-03" db="EMBL/GenBank/DDBJ databases">
        <title>Metabolic potential of uncultured bacteria and archaea associated with petroleum seepage in deep-sea sediments.</title>
        <authorList>
            <person name="Dong X."/>
            <person name="Hubert C."/>
        </authorList>
    </citation>
    <scope>NUCLEOTIDE SEQUENCE [LARGE SCALE GENOMIC DNA]</scope>
    <source>
        <strain evidence="13">E44_bin92</strain>
    </source>
</reference>
<evidence type="ECO:0000259" key="12">
    <source>
        <dbReference type="SMART" id="SM00986"/>
    </source>
</evidence>
<dbReference type="InterPro" id="IPR051536">
    <property type="entry name" value="UDG_Type-4/5"/>
</dbReference>